<keyword evidence="2" id="KW-1185">Reference proteome</keyword>
<evidence type="ECO:0000313" key="2">
    <source>
        <dbReference type="Proteomes" id="UP001066276"/>
    </source>
</evidence>
<comment type="caution">
    <text evidence="1">The sequence shown here is derived from an EMBL/GenBank/DDBJ whole genome shotgun (WGS) entry which is preliminary data.</text>
</comment>
<gene>
    <name evidence="1" type="ORF">NDU88_004378</name>
</gene>
<evidence type="ECO:0000313" key="1">
    <source>
        <dbReference type="EMBL" id="KAJ1200555.1"/>
    </source>
</evidence>
<dbReference type="EMBL" id="JANPWB010000003">
    <property type="protein sequence ID" value="KAJ1200555.1"/>
    <property type="molecule type" value="Genomic_DNA"/>
</dbReference>
<name>A0AAV7VG40_PLEWA</name>
<dbReference type="AlphaFoldDB" id="A0AAV7VG40"/>
<accession>A0AAV7VG40</accession>
<proteinExistence type="predicted"/>
<reference evidence="1" key="1">
    <citation type="journal article" date="2022" name="bioRxiv">
        <title>Sequencing and chromosome-scale assembly of the giantPleurodeles waltlgenome.</title>
        <authorList>
            <person name="Brown T."/>
            <person name="Elewa A."/>
            <person name="Iarovenko S."/>
            <person name="Subramanian E."/>
            <person name="Araus A.J."/>
            <person name="Petzold A."/>
            <person name="Susuki M."/>
            <person name="Suzuki K.-i.T."/>
            <person name="Hayashi T."/>
            <person name="Toyoda A."/>
            <person name="Oliveira C."/>
            <person name="Osipova E."/>
            <person name="Leigh N.D."/>
            <person name="Simon A."/>
            <person name="Yun M.H."/>
        </authorList>
    </citation>
    <scope>NUCLEOTIDE SEQUENCE</scope>
    <source>
        <strain evidence="1">20211129_DDA</strain>
        <tissue evidence="1">Liver</tissue>
    </source>
</reference>
<organism evidence="1 2">
    <name type="scientific">Pleurodeles waltl</name>
    <name type="common">Iberian ribbed newt</name>
    <dbReference type="NCBI Taxonomy" id="8319"/>
    <lineage>
        <taxon>Eukaryota</taxon>
        <taxon>Metazoa</taxon>
        <taxon>Chordata</taxon>
        <taxon>Craniata</taxon>
        <taxon>Vertebrata</taxon>
        <taxon>Euteleostomi</taxon>
        <taxon>Amphibia</taxon>
        <taxon>Batrachia</taxon>
        <taxon>Caudata</taxon>
        <taxon>Salamandroidea</taxon>
        <taxon>Salamandridae</taxon>
        <taxon>Pleurodelinae</taxon>
        <taxon>Pleurodeles</taxon>
    </lineage>
</organism>
<dbReference type="Proteomes" id="UP001066276">
    <property type="component" value="Chromosome 2_1"/>
</dbReference>
<protein>
    <submittedName>
        <fullName evidence="1">Uncharacterized protein</fullName>
    </submittedName>
</protein>
<sequence>MRSRAFPKQQFSSGGRKAAGVTILVSRSFKGRVGDKVAEASTAAAGDGAQNYTHEDGGPRVWRQLSAAQLQLAGLYLDRAEYTGLRLRHSSYVGGNRCGRLLVERLRAQHQKVEVASIRLPGGPVVTSDAQIALAFRDFYWDLYSAQRADPGPSLHYLEQACMAKLTPEEATPLEAPICLEEVISAIA</sequence>